<evidence type="ECO:0000256" key="5">
    <source>
        <dbReference type="ARBA" id="ARBA00011309"/>
    </source>
</evidence>
<evidence type="ECO:0000256" key="8">
    <source>
        <dbReference type="ARBA" id="ARBA00022448"/>
    </source>
</evidence>
<dbReference type="PROSITE" id="PS51384">
    <property type="entry name" value="FAD_FR"/>
    <property type="match status" value="1"/>
</dbReference>
<feature type="domain" description="FAD-binding FR-type" evidence="29">
    <location>
        <begin position="138"/>
        <end position="279"/>
    </location>
</feature>
<dbReference type="PRINTS" id="PR00371">
    <property type="entry name" value="FPNCR"/>
</dbReference>
<evidence type="ECO:0000313" key="31">
    <source>
        <dbReference type="Proteomes" id="UP000629025"/>
    </source>
</evidence>
<evidence type="ECO:0000256" key="9">
    <source>
        <dbReference type="ARBA" id="ARBA00022475"/>
    </source>
</evidence>
<evidence type="ECO:0000256" key="18">
    <source>
        <dbReference type="ARBA" id="ARBA00023027"/>
    </source>
</evidence>
<evidence type="ECO:0000256" key="6">
    <source>
        <dbReference type="ARBA" id="ARBA00013099"/>
    </source>
</evidence>
<keyword evidence="31" id="KW-1185">Reference proteome</keyword>
<dbReference type="InterPro" id="IPR017938">
    <property type="entry name" value="Riboflavin_synthase-like_b-brl"/>
</dbReference>
<keyword evidence="16" id="KW-0408">Iron</keyword>
<keyword evidence="27" id="KW-1133">Transmembrane helix</keyword>
<evidence type="ECO:0000256" key="12">
    <source>
        <dbReference type="ARBA" id="ARBA00022714"/>
    </source>
</evidence>
<keyword evidence="27" id="KW-0812">Transmembrane</keyword>
<keyword evidence="21" id="KW-0830">Ubiquinone</keyword>
<evidence type="ECO:0000256" key="7">
    <source>
        <dbReference type="ARBA" id="ARBA00019729"/>
    </source>
</evidence>
<dbReference type="Gene3D" id="3.40.50.80">
    <property type="entry name" value="Nucleotide-binding domain of ferredoxin-NADP reductase (FNR) module"/>
    <property type="match status" value="1"/>
</dbReference>
<dbReference type="InterPro" id="IPR001433">
    <property type="entry name" value="OxRdtase_FAD/NAD-bd"/>
</dbReference>
<dbReference type="InterPro" id="IPR008333">
    <property type="entry name" value="Cbr1-like_FAD-bd_dom"/>
</dbReference>
<evidence type="ECO:0000256" key="19">
    <source>
        <dbReference type="ARBA" id="ARBA00023053"/>
    </source>
</evidence>
<dbReference type="EMBL" id="BMIJ01000001">
    <property type="protein sequence ID" value="GGB78998.1"/>
    <property type="molecule type" value="Genomic_DNA"/>
</dbReference>
<evidence type="ECO:0000256" key="22">
    <source>
        <dbReference type="ARBA" id="ARBA00023136"/>
    </source>
</evidence>
<evidence type="ECO:0000256" key="2">
    <source>
        <dbReference type="ARBA" id="ARBA00002972"/>
    </source>
</evidence>
<comment type="cofactor">
    <cofactor evidence="1">
        <name>FAD</name>
        <dbReference type="ChEBI" id="CHEBI:57692"/>
    </cofactor>
</comment>
<dbReference type="PANTHER" id="PTHR43644">
    <property type="entry name" value="NA(+)-TRANSLOCATING NADH-QUINONE REDUCTASE SUBUNIT"/>
    <property type="match status" value="1"/>
</dbReference>
<evidence type="ECO:0000256" key="11">
    <source>
        <dbReference type="ARBA" id="ARBA00022630"/>
    </source>
</evidence>
<protein>
    <recommendedName>
        <fullName evidence="7">Na(+)-translocating NADH-quinone reductase subunit F</fullName>
        <ecNumber evidence="6">7.2.1.1</ecNumber>
    </recommendedName>
    <alternativeName>
        <fullName evidence="25">NQR complex subunit F</fullName>
    </alternativeName>
    <alternativeName>
        <fullName evidence="24">NQR-1 subunit F</fullName>
    </alternativeName>
</protein>
<evidence type="ECO:0000256" key="13">
    <source>
        <dbReference type="ARBA" id="ARBA00022723"/>
    </source>
</evidence>
<evidence type="ECO:0000256" key="15">
    <source>
        <dbReference type="ARBA" id="ARBA00022967"/>
    </source>
</evidence>
<gene>
    <name evidence="30" type="primary">nqrF</name>
    <name evidence="30" type="ORF">GCM10011352_00790</name>
</gene>
<dbReference type="Pfam" id="PF00970">
    <property type="entry name" value="FAD_binding_6"/>
    <property type="match status" value="1"/>
</dbReference>
<accession>A0ABQ1JZH1</accession>
<keyword evidence="15" id="KW-1278">Translocase</keyword>
<dbReference type="Proteomes" id="UP000629025">
    <property type="component" value="Unassembled WGS sequence"/>
</dbReference>
<comment type="subunit">
    <text evidence="5">Composed of six subunits; NqrA, NqrB, NqrC, NqrD, NqrE and NqrF.</text>
</comment>
<keyword evidence="23" id="KW-0739">Sodium transport</keyword>
<evidence type="ECO:0000256" key="23">
    <source>
        <dbReference type="ARBA" id="ARBA00023201"/>
    </source>
</evidence>
<comment type="function">
    <text evidence="2">NQR complex catalyzes the reduction of ubiquinone-1 to ubiquinol by two successive reactions, coupled with the transport of Na(+) ions from the cytoplasm to the periplasm. The first step is catalyzed by NqrF, which accepts electrons from NADH and reduces ubiquinone-1 to ubisemiquinone by a one-electron transfer pathway.</text>
</comment>
<comment type="similarity">
    <text evidence="4">Belongs to the NqrF family.</text>
</comment>
<evidence type="ECO:0000256" key="1">
    <source>
        <dbReference type="ARBA" id="ARBA00001974"/>
    </source>
</evidence>
<dbReference type="Gene3D" id="3.10.20.30">
    <property type="match status" value="1"/>
</dbReference>
<dbReference type="PANTHER" id="PTHR43644:SF1">
    <property type="entry name" value="NAD(P)H-FLAVIN REDUCTASE"/>
    <property type="match status" value="1"/>
</dbReference>
<evidence type="ECO:0000256" key="27">
    <source>
        <dbReference type="SAM" id="Phobius"/>
    </source>
</evidence>
<evidence type="ECO:0000259" key="28">
    <source>
        <dbReference type="PROSITE" id="PS51085"/>
    </source>
</evidence>
<dbReference type="NCBIfam" id="TIGR01941">
    <property type="entry name" value="nqrF"/>
    <property type="match status" value="1"/>
</dbReference>
<dbReference type="InterPro" id="IPR001041">
    <property type="entry name" value="2Fe-2S_ferredoxin-type"/>
</dbReference>
<dbReference type="PIRSF" id="PIRSF000044">
    <property type="entry name" value="Cis_Diol_DH_RD"/>
    <property type="match status" value="1"/>
</dbReference>
<dbReference type="Pfam" id="PF00111">
    <property type="entry name" value="Fer2"/>
    <property type="match status" value="1"/>
</dbReference>
<keyword evidence="14" id="KW-0274">FAD</keyword>
<dbReference type="PROSITE" id="PS51085">
    <property type="entry name" value="2FE2S_FER_2"/>
    <property type="match status" value="1"/>
</dbReference>
<keyword evidence="8" id="KW-0813">Transport</keyword>
<evidence type="ECO:0000256" key="4">
    <source>
        <dbReference type="ARBA" id="ARBA00005570"/>
    </source>
</evidence>
<feature type="domain" description="2Fe-2S ferredoxin-type" evidence="28">
    <location>
        <begin position="43"/>
        <end position="135"/>
    </location>
</feature>
<dbReference type="CDD" id="cd06188">
    <property type="entry name" value="NADH_quinone_reductase"/>
    <property type="match status" value="1"/>
</dbReference>
<dbReference type="InterPro" id="IPR039261">
    <property type="entry name" value="FNR_nucleotide-bd"/>
</dbReference>
<evidence type="ECO:0000256" key="3">
    <source>
        <dbReference type="ARBA" id="ARBA00004533"/>
    </source>
</evidence>
<organism evidence="30 31">
    <name type="scientific">Marinobacterium zhoushanense</name>
    <dbReference type="NCBI Taxonomy" id="1679163"/>
    <lineage>
        <taxon>Bacteria</taxon>
        <taxon>Pseudomonadati</taxon>
        <taxon>Pseudomonadota</taxon>
        <taxon>Gammaproteobacteria</taxon>
        <taxon>Oceanospirillales</taxon>
        <taxon>Oceanospirillaceae</taxon>
        <taxon>Marinobacterium</taxon>
    </lineage>
</organism>
<name>A0ABQ1JZH1_9GAMM</name>
<evidence type="ECO:0000256" key="25">
    <source>
        <dbReference type="ARBA" id="ARBA00030787"/>
    </source>
</evidence>
<evidence type="ECO:0000256" key="10">
    <source>
        <dbReference type="ARBA" id="ARBA00022519"/>
    </source>
</evidence>
<keyword evidence="20" id="KW-0406">Ion transport</keyword>
<keyword evidence="17" id="KW-0411">Iron-sulfur</keyword>
<dbReference type="InterPro" id="IPR036010">
    <property type="entry name" value="2Fe-2S_ferredoxin-like_sf"/>
</dbReference>
<keyword evidence="19" id="KW-0915">Sodium</keyword>
<dbReference type="Pfam" id="PF00175">
    <property type="entry name" value="NAD_binding_1"/>
    <property type="match status" value="1"/>
</dbReference>
<sequence>MARVDAGKRQMKDILLGVTFFTGIVLIFVFAILVARRYLIPSGGVRIRVNDKKTLNIPVGDKLLGALDKEGIRLSSACGGKGICSQCKVQVVSGRSSVLPAEQDRLSLREIRDGTRLACQMTVHDDLELQVPDDVFGVKHWHCQLKSSRCVGTLMKEITLALPEGESLDFRAGSYIQATCPPYQVKYSDFDIDERYHEEWERLGLWQLESSADEPHSRAYSMANYVDEKGVVVLVVRLATPPPKAADGVPPGIVSSYMYSLKPGDEVEIAGPFGEFFAEDSDHEMIFIGGGAGMAPMRSHIFDQLKRLDSKRKISFWYGARNCREMFYVEDFDQLQQEHDNFSWYVALSDPRPEEEWQGDTGFIHEVLYDRYLGEHPNPEDCEYYLCGPPPMLKAVLKMLDSLGVDAENIRYDDFGG</sequence>
<reference evidence="31" key="1">
    <citation type="journal article" date="2019" name="Int. J. Syst. Evol. Microbiol.">
        <title>The Global Catalogue of Microorganisms (GCM) 10K type strain sequencing project: providing services to taxonomists for standard genome sequencing and annotation.</title>
        <authorList>
            <consortium name="The Broad Institute Genomics Platform"/>
            <consortium name="The Broad Institute Genome Sequencing Center for Infectious Disease"/>
            <person name="Wu L."/>
            <person name="Ma J."/>
        </authorList>
    </citation>
    <scope>NUCLEOTIDE SEQUENCE [LARGE SCALE GENOMIC DNA]</scope>
    <source>
        <strain evidence="31">CGMCC 1.15341</strain>
    </source>
</reference>
<comment type="caution">
    <text evidence="30">The sequence shown here is derived from an EMBL/GenBank/DDBJ whole genome shotgun (WGS) entry which is preliminary data.</text>
</comment>
<keyword evidence="9" id="KW-1003">Cell membrane</keyword>
<evidence type="ECO:0000256" key="26">
    <source>
        <dbReference type="ARBA" id="ARBA00048891"/>
    </source>
</evidence>
<keyword evidence="18" id="KW-0520">NAD</keyword>
<evidence type="ECO:0000256" key="14">
    <source>
        <dbReference type="ARBA" id="ARBA00022827"/>
    </source>
</evidence>
<keyword evidence="11" id="KW-0285">Flavoprotein</keyword>
<evidence type="ECO:0000256" key="16">
    <source>
        <dbReference type="ARBA" id="ARBA00023004"/>
    </source>
</evidence>
<feature type="transmembrane region" description="Helical" evidence="27">
    <location>
        <begin position="14"/>
        <end position="35"/>
    </location>
</feature>
<keyword evidence="13" id="KW-0479">Metal-binding</keyword>
<dbReference type="Gene3D" id="2.40.30.10">
    <property type="entry name" value="Translation factors"/>
    <property type="match status" value="1"/>
</dbReference>
<dbReference type="InterPro" id="IPR017927">
    <property type="entry name" value="FAD-bd_FR_type"/>
</dbReference>
<dbReference type="InterPro" id="IPR001709">
    <property type="entry name" value="Flavoprot_Pyr_Nucl_cyt_Rdtase"/>
</dbReference>
<dbReference type="EC" id="7.2.1.1" evidence="6"/>
<evidence type="ECO:0000313" key="30">
    <source>
        <dbReference type="EMBL" id="GGB78998.1"/>
    </source>
</evidence>
<comment type="catalytic activity">
    <reaction evidence="26">
        <text>a ubiquinone + n Na(+)(in) + NADH + H(+) = a ubiquinol + n Na(+)(out) + NAD(+)</text>
        <dbReference type="Rhea" id="RHEA:47748"/>
        <dbReference type="Rhea" id="RHEA-COMP:9565"/>
        <dbReference type="Rhea" id="RHEA-COMP:9566"/>
        <dbReference type="ChEBI" id="CHEBI:15378"/>
        <dbReference type="ChEBI" id="CHEBI:16389"/>
        <dbReference type="ChEBI" id="CHEBI:17976"/>
        <dbReference type="ChEBI" id="CHEBI:29101"/>
        <dbReference type="ChEBI" id="CHEBI:57540"/>
        <dbReference type="ChEBI" id="CHEBI:57945"/>
        <dbReference type="EC" id="7.2.1.1"/>
    </reaction>
</comment>
<proteinExistence type="inferred from homology"/>
<keyword evidence="22 27" id="KW-0472">Membrane</keyword>
<dbReference type="CDD" id="cd00207">
    <property type="entry name" value="fer2"/>
    <property type="match status" value="1"/>
</dbReference>
<comment type="subcellular location">
    <subcellularLocation>
        <location evidence="3">Cell inner membrane</location>
    </subcellularLocation>
</comment>
<dbReference type="SUPFAM" id="SSF52343">
    <property type="entry name" value="Ferredoxin reductase-like, C-terminal NADP-linked domain"/>
    <property type="match status" value="1"/>
</dbReference>
<evidence type="ECO:0000256" key="21">
    <source>
        <dbReference type="ARBA" id="ARBA00023075"/>
    </source>
</evidence>
<dbReference type="SUPFAM" id="SSF54292">
    <property type="entry name" value="2Fe-2S ferredoxin-like"/>
    <property type="match status" value="1"/>
</dbReference>
<evidence type="ECO:0000256" key="17">
    <source>
        <dbReference type="ARBA" id="ARBA00023014"/>
    </source>
</evidence>
<evidence type="ECO:0000256" key="24">
    <source>
        <dbReference type="ARBA" id="ARBA00030032"/>
    </source>
</evidence>
<dbReference type="SUPFAM" id="SSF63380">
    <property type="entry name" value="Riboflavin synthase domain-like"/>
    <property type="match status" value="1"/>
</dbReference>
<keyword evidence="12" id="KW-0001">2Fe-2S</keyword>
<evidence type="ECO:0000256" key="20">
    <source>
        <dbReference type="ARBA" id="ARBA00023065"/>
    </source>
</evidence>
<keyword evidence="10" id="KW-0997">Cell inner membrane</keyword>
<dbReference type="InterPro" id="IPR012675">
    <property type="entry name" value="Beta-grasp_dom_sf"/>
</dbReference>
<dbReference type="InterPro" id="IPR010205">
    <property type="entry name" value="NqrF"/>
</dbReference>
<evidence type="ECO:0000259" key="29">
    <source>
        <dbReference type="PROSITE" id="PS51384"/>
    </source>
</evidence>